<dbReference type="EMBL" id="JAVDYB010000001">
    <property type="protein sequence ID" value="MDR7274788.1"/>
    <property type="molecule type" value="Genomic_DNA"/>
</dbReference>
<evidence type="ECO:0008006" key="4">
    <source>
        <dbReference type="Google" id="ProtNLM"/>
    </source>
</evidence>
<gene>
    <name evidence="2" type="ORF">J2S41_001566</name>
</gene>
<protein>
    <recommendedName>
        <fullName evidence="4">Ricin B lectin domain-containing protein</fullName>
    </recommendedName>
</protein>
<name>A0AAE3YM93_9ACTN</name>
<feature type="signal peptide" evidence="1">
    <location>
        <begin position="1"/>
        <end position="21"/>
    </location>
</feature>
<dbReference type="Proteomes" id="UP001183643">
    <property type="component" value="Unassembled WGS sequence"/>
</dbReference>
<sequence length="161" mass="17513">MKTVLTAAGLAAMALPGTAHAAEPPDAWVQLRNVAVGGCADAAPYDAVRIGPCDGSPGQRWLLERVGPDQGDATLYRLRQRDWRCAELSGDLGWAQLRLGSCEFYAPNQAFLLRPARYGGGVELIGQEYHQALKVYEYGQAPFTSATMDWPGDYAVWSFGY</sequence>
<evidence type="ECO:0000313" key="2">
    <source>
        <dbReference type="EMBL" id="MDR7274788.1"/>
    </source>
</evidence>
<dbReference type="AlphaFoldDB" id="A0AAE3YM93"/>
<dbReference type="InterPro" id="IPR035992">
    <property type="entry name" value="Ricin_B-like_lectins"/>
</dbReference>
<keyword evidence="3" id="KW-1185">Reference proteome</keyword>
<dbReference type="SUPFAM" id="SSF50370">
    <property type="entry name" value="Ricin B-like lectins"/>
    <property type="match status" value="1"/>
</dbReference>
<feature type="chain" id="PRO_5042233423" description="Ricin B lectin domain-containing protein" evidence="1">
    <location>
        <begin position="22"/>
        <end position="161"/>
    </location>
</feature>
<proteinExistence type="predicted"/>
<accession>A0AAE3YM93</accession>
<reference evidence="2" key="1">
    <citation type="submission" date="2023-07" db="EMBL/GenBank/DDBJ databases">
        <title>Sequencing the genomes of 1000 actinobacteria strains.</title>
        <authorList>
            <person name="Klenk H.-P."/>
        </authorList>
    </citation>
    <scope>NUCLEOTIDE SEQUENCE</scope>
    <source>
        <strain evidence="2">DSM 44707</strain>
    </source>
</reference>
<evidence type="ECO:0000256" key="1">
    <source>
        <dbReference type="SAM" id="SignalP"/>
    </source>
</evidence>
<dbReference type="RefSeq" id="WP_310364906.1">
    <property type="nucleotide sequence ID" value="NZ_JAVDYB010000001.1"/>
</dbReference>
<comment type="caution">
    <text evidence="2">The sequence shown here is derived from an EMBL/GenBank/DDBJ whole genome shotgun (WGS) entry which is preliminary data.</text>
</comment>
<keyword evidence="1" id="KW-0732">Signal</keyword>
<organism evidence="2 3">
    <name type="scientific">Catenuloplanes atrovinosus</name>
    <dbReference type="NCBI Taxonomy" id="137266"/>
    <lineage>
        <taxon>Bacteria</taxon>
        <taxon>Bacillati</taxon>
        <taxon>Actinomycetota</taxon>
        <taxon>Actinomycetes</taxon>
        <taxon>Micromonosporales</taxon>
        <taxon>Micromonosporaceae</taxon>
        <taxon>Catenuloplanes</taxon>
    </lineage>
</organism>
<dbReference type="Gene3D" id="2.80.10.50">
    <property type="match status" value="1"/>
</dbReference>
<evidence type="ECO:0000313" key="3">
    <source>
        <dbReference type="Proteomes" id="UP001183643"/>
    </source>
</evidence>